<sequence>MHQTIGERQTLQYNNVISTFFEVQPNQISQTFESFLTTIFDAHYSANGPFFYCINSDVSGDGNILLQTFLPVKEDHINELPSDYIYQTYFQVLNMVAVRAFGDSEVVISESFQHLFHYINKFQLKVRTPVFYLVTVDESDIYTDLLVGVGSD</sequence>
<protein>
    <recommendedName>
        <fullName evidence="3">DUF5085 domain-containing protein</fullName>
    </recommendedName>
</protein>
<organism evidence="1 2">
    <name type="scientific">Streptococcus agalactiae CCUG 29376</name>
    <dbReference type="NCBI Taxonomy" id="1105255"/>
    <lineage>
        <taxon>Bacteria</taxon>
        <taxon>Bacillati</taxon>
        <taxon>Bacillota</taxon>
        <taxon>Bacilli</taxon>
        <taxon>Lactobacillales</taxon>
        <taxon>Streptococcaceae</taxon>
        <taxon>Streptococcus</taxon>
    </lineage>
</organism>
<dbReference type="InterPro" id="IPR031664">
    <property type="entry name" value="DUF5085"/>
</dbReference>
<dbReference type="AlphaFoldDB" id="A0AAV3JJW9"/>
<dbReference type="EMBL" id="ANDB01000013">
    <property type="protein sequence ID" value="EPW17233.1"/>
    <property type="molecule type" value="Genomic_DNA"/>
</dbReference>
<name>A0AAV3JJW9_STRAG</name>
<comment type="caution">
    <text evidence="1">The sequence shown here is derived from an EMBL/GenBank/DDBJ whole genome shotgun (WGS) entry which is preliminary data.</text>
</comment>
<reference evidence="1 2" key="1">
    <citation type="submission" date="2012-10" db="EMBL/GenBank/DDBJ databases">
        <authorList>
            <person name="Zadoks R.N."/>
            <person name="Moroni P."/>
            <person name="Richards V.P."/>
            <person name="Durkin S.A.S."/>
            <person name="Kim M."/>
            <person name="Pavinski Bitar P.D."/>
            <person name="Stanhope M.J."/>
            <person name="Town C.D."/>
            <person name="Venter J.C."/>
        </authorList>
    </citation>
    <scope>NUCLEOTIDE SEQUENCE [LARGE SCALE GENOMIC DNA]</scope>
    <source>
        <strain evidence="1 2">CCUG 29376</strain>
    </source>
</reference>
<gene>
    <name evidence="1" type="ORF">SAG0055_07505</name>
</gene>
<evidence type="ECO:0000313" key="1">
    <source>
        <dbReference type="EMBL" id="EPW17233.1"/>
    </source>
</evidence>
<evidence type="ECO:0000313" key="2">
    <source>
        <dbReference type="Proteomes" id="UP000015267"/>
    </source>
</evidence>
<proteinExistence type="predicted"/>
<dbReference type="Pfam" id="PF16895">
    <property type="entry name" value="DUF5085"/>
    <property type="match status" value="1"/>
</dbReference>
<evidence type="ECO:0008006" key="3">
    <source>
        <dbReference type="Google" id="ProtNLM"/>
    </source>
</evidence>
<accession>A0AAV3JJW9</accession>
<dbReference type="RefSeq" id="WP_000554277.1">
    <property type="nucleotide sequence ID" value="NZ_ANDB01000013.1"/>
</dbReference>
<dbReference type="Proteomes" id="UP000015267">
    <property type="component" value="Unassembled WGS sequence"/>
</dbReference>